<dbReference type="EMBL" id="VFQX01000019">
    <property type="protein sequence ID" value="KAF0980457.1"/>
    <property type="molecule type" value="Genomic_DNA"/>
</dbReference>
<dbReference type="VEuPathDB" id="AmoebaDB:FDP41_013671"/>
<proteinExistence type="predicted"/>
<evidence type="ECO:0000313" key="2">
    <source>
        <dbReference type="Proteomes" id="UP000444721"/>
    </source>
</evidence>
<gene>
    <name evidence="1" type="ORF">FDP41_013671</name>
</gene>
<reference evidence="1 2" key="1">
    <citation type="journal article" date="2019" name="Sci. Rep.">
        <title>Nanopore sequencing improves the draft genome of the human pathogenic amoeba Naegleria fowleri.</title>
        <authorList>
            <person name="Liechti N."/>
            <person name="Schurch N."/>
            <person name="Bruggmann R."/>
            <person name="Wittwer M."/>
        </authorList>
    </citation>
    <scope>NUCLEOTIDE SEQUENCE [LARGE SCALE GENOMIC DNA]</scope>
    <source>
        <strain evidence="1 2">ATCC 30894</strain>
    </source>
</reference>
<protein>
    <submittedName>
        <fullName evidence="1">Uncharacterized protein</fullName>
    </submittedName>
</protein>
<dbReference type="GeneID" id="68120886"/>
<dbReference type="AlphaFoldDB" id="A0A6A5BTD9"/>
<accession>A0A6A5BTD9</accession>
<name>A0A6A5BTD9_NAEFO</name>
<evidence type="ECO:0000313" key="1">
    <source>
        <dbReference type="EMBL" id="KAF0980457.1"/>
    </source>
</evidence>
<dbReference type="Proteomes" id="UP000444721">
    <property type="component" value="Unassembled WGS sequence"/>
</dbReference>
<sequence length="83" mass="9706">MIFVLATLLVQIRNRKSSFEKKTQRPPPITCSEFDTSVKKIQTTRRPLYSLSFISIRNQILTLLIDSQKISILRVLFLHICQE</sequence>
<comment type="caution">
    <text evidence="1">The sequence shown here is derived from an EMBL/GenBank/DDBJ whole genome shotgun (WGS) entry which is preliminary data.</text>
</comment>
<dbReference type="RefSeq" id="XP_044565170.1">
    <property type="nucleotide sequence ID" value="XM_044704327.1"/>
</dbReference>
<organism evidence="1 2">
    <name type="scientific">Naegleria fowleri</name>
    <name type="common">Brain eating amoeba</name>
    <dbReference type="NCBI Taxonomy" id="5763"/>
    <lineage>
        <taxon>Eukaryota</taxon>
        <taxon>Discoba</taxon>
        <taxon>Heterolobosea</taxon>
        <taxon>Tetramitia</taxon>
        <taxon>Eutetramitia</taxon>
        <taxon>Vahlkampfiidae</taxon>
        <taxon>Naegleria</taxon>
    </lineage>
</organism>
<keyword evidence="2" id="KW-1185">Reference proteome</keyword>